<protein>
    <submittedName>
        <fullName evidence="1">Uncharacterized protein</fullName>
    </submittedName>
</protein>
<keyword evidence="2" id="KW-1185">Reference proteome</keyword>
<reference evidence="1" key="1">
    <citation type="submission" date="2020-11" db="EMBL/GenBank/DDBJ databases">
        <authorList>
            <consortium name="DOE Joint Genome Institute"/>
            <person name="Ahrendt S."/>
            <person name="Riley R."/>
            <person name="Andreopoulos W."/>
            <person name="Labutti K."/>
            <person name="Pangilinan J."/>
            <person name="Ruiz-Duenas F.J."/>
            <person name="Barrasa J.M."/>
            <person name="Sanchez-Garcia M."/>
            <person name="Camarero S."/>
            <person name="Miyauchi S."/>
            <person name="Serrano A."/>
            <person name="Linde D."/>
            <person name="Babiker R."/>
            <person name="Drula E."/>
            <person name="Ayuso-Fernandez I."/>
            <person name="Pacheco R."/>
            <person name="Padilla G."/>
            <person name="Ferreira P."/>
            <person name="Barriuso J."/>
            <person name="Kellner H."/>
            <person name="Castanera R."/>
            <person name="Alfaro M."/>
            <person name="Ramirez L."/>
            <person name="Pisabarro A.G."/>
            <person name="Kuo A."/>
            <person name="Tritt A."/>
            <person name="Lipzen A."/>
            <person name="He G."/>
            <person name="Yan M."/>
            <person name="Ng V."/>
            <person name="Cullen D."/>
            <person name="Martin F."/>
            <person name="Rosso M.-N."/>
            <person name="Henrissat B."/>
            <person name="Hibbett D."/>
            <person name="Martinez A.T."/>
            <person name="Grigoriev I.V."/>
        </authorList>
    </citation>
    <scope>NUCLEOTIDE SEQUENCE</scope>
    <source>
        <strain evidence="1">CBS 247.69</strain>
    </source>
</reference>
<comment type="caution">
    <text evidence="1">The sequence shown here is derived from an EMBL/GenBank/DDBJ whole genome shotgun (WGS) entry which is preliminary data.</text>
</comment>
<accession>A0A9P5YDH0</accession>
<dbReference type="AlphaFoldDB" id="A0A9P5YDH0"/>
<dbReference type="Proteomes" id="UP000807353">
    <property type="component" value="Unassembled WGS sequence"/>
</dbReference>
<dbReference type="EMBL" id="MU150240">
    <property type="protein sequence ID" value="KAF9466827.1"/>
    <property type="molecule type" value="Genomic_DNA"/>
</dbReference>
<evidence type="ECO:0000313" key="2">
    <source>
        <dbReference type="Proteomes" id="UP000807353"/>
    </source>
</evidence>
<organism evidence="1 2">
    <name type="scientific">Collybia nuda</name>
    <dbReference type="NCBI Taxonomy" id="64659"/>
    <lineage>
        <taxon>Eukaryota</taxon>
        <taxon>Fungi</taxon>
        <taxon>Dikarya</taxon>
        <taxon>Basidiomycota</taxon>
        <taxon>Agaricomycotina</taxon>
        <taxon>Agaricomycetes</taxon>
        <taxon>Agaricomycetidae</taxon>
        <taxon>Agaricales</taxon>
        <taxon>Tricholomatineae</taxon>
        <taxon>Clitocybaceae</taxon>
        <taxon>Collybia</taxon>
    </lineage>
</organism>
<proteinExistence type="predicted"/>
<evidence type="ECO:0000313" key="1">
    <source>
        <dbReference type="EMBL" id="KAF9466827.1"/>
    </source>
</evidence>
<sequence>MTTDSSIADKFESFAQLRIHSSKEAKYISVGGTTVSAAATLNVINTCLLVTDLDTGIKESRQNKDSVERK</sequence>
<gene>
    <name evidence="1" type="ORF">BDZ94DRAFT_1250884</name>
</gene>
<name>A0A9P5YDH0_9AGAR</name>